<sequence>MGKQYVCHPRYGDKPTISGNTFSIEQIKQAYWGYRRESFFPESAIKADIERQNYSIYPKKLYVDMERQCTQCNRQFIFFAAEQKYWYETLGFYIDADCVKCIDCRKKEQKIKKMMLDYEELLKKSNKTAKETSRLKNIALELFQLGYIRNKHKIERIA</sequence>
<evidence type="ECO:0000259" key="1">
    <source>
        <dbReference type="Pfam" id="PF13451"/>
    </source>
</evidence>
<keyword evidence="3" id="KW-1185">Reference proteome</keyword>
<dbReference type="AlphaFoldDB" id="A0A0A6PL44"/>
<name>A0A0A6PL44_9GAMM</name>
<evidence type="ECO:0000313" key="2">
    <source>
        <dbReference type="EMBL" id="KHD11347.1"/>
    </source>
</evidence>
<evidence type="ECO:0000313" key="3">
    <source>
        <dbReference type="Proteomes" id="UP000030428"/>
    </source>
</evidence>
<gene>
    <name evidence="2" type="ORF">PN36_20450</name>
</gene>
<comment type="caution">
    <text evidence="2">The sequence shown here is derived from an EMBL/GenBank/DDBJ whole genome shotgun (WGS) entry which is preliminary data.</text>
</comment>
<reference evidence="2 3" key="1">
    <citation type="journal article" date="2016" name="Front. Microbiol.">
        <title>Single-Cell (Meta-)Genomics of a Dimorphic Candidatus Thiomargarita nelsonii Reveals Genomic Plasticity.</title>
        <authorList>
            <person name="Flood B.E."/>
            <person name="Fliss P."/>
            <person name="Jones D.S."/>
            <person name="Dick G.J."/>
            <person name="Jain S."/>
            <person name="Kaster A.K."/>
            <person name="Winkel M."/>
            <person name="Mussmann M."/>
            <person name="Bailey J."/>
        </authorList>
    </citation>
    <scope>NUCLEOTIDE SEQUENCE [LARGE SCALE GENOMIC DNA]</scope>
    <source>
        <strain evidence="2">Hydrate Ridge</strain>
    </source>
</reference>
<dbReference type="EMBL" id="JSZA02000088">
    <property type="protein sequence ID" value="KHD11347.1"/>
    <property type="molecule type" value="Genomic_DNA"/>
</dbReference>
<feature type="domain" description="Probable zinc-binding" evidence="1">
    <location>
        <begin position="64"/>
        <end position="112"/>
    </location>
</feature>
<organism evidence="2 3">
    <name type="scientific">Candidatus Thiomargarita nelsonii</name>
    <dbReference type="NCBI Taxonomy" id="1003181"/>
    <lineage>
        <taxon>Bacteria</taxon>
        <taxon>Pseudomonadati</taxon>
        <taxon>Pseudomonadota</taxon>
        <taxon>Gammaproteobacteria</taxon>
        <taxon>Thiotrichales</taxon>
        <taxon>Thiotrichaceae</taxon>
        <taxon>Thiomargarita</taxon>
    </lineage>
</organism>
<protein>
    <recommendedName>
        <fullName evidence="1">Probable zinc-binding domain-containing protein</fullName>
    </recommendedName>
</protein>
<proteinExistence type="predicted"/>
<dbReference type="InterPro" id="IPR025306">
    <property type="entry name" value="Zn-bnd_dom_prob"/>
</dbReference>
<dbReference type="Proteomes" id="UP000030428">
    <property type="component" value="Unassembled WGS sequence"/>
</dbReference>
<dbReference type="Pfam" id="PF13451">
    <property type="entry name" value="zf_Tbcl"/>
    <property type="match status" value="1"/>
</dbReference>
<accession>A0A0A6PL44</accession>